<comment type="caution">
    <text evidence="7">The sequence shown here is derived from an EMBL/GenBank/DDBJ whole genome shotgun (WGS) entry which is preliminary data.</text>
</comment>
<dbReference type="SMART" id="SM00702">
    <property type="entry name" value="P4Hc"/>
    <property type="match status" value="1"/>
</dbReference>
<organism evidence="7 8">
    <name type="scientific">Ideonella lacteola</name>
    <dbReference type="NCBI Taxonomy" id="2984193"/>
    <lineage>
        <taxon>Bacteria</taxon>
        <taxon>Pseudomonadati</taxon>
        <taxon>Pseudomonadota</taxon>
        <taxon>Betaproteobacteria</taxon>
        <taxon>Burkholderiales</taxon>
        <taxon>Sphaerotilaceae</taxon>
        <taxon>Ideonella</taxon>
    </lineage>
</organism>
<evidence type="ECO:0000256" key="1">
    <source>
        <dbReference type="ARBA" id="ARBA00001961"/>
    </source>
</evidence>
<comment type="cofactor">
    <cofactor evidence="1">
        <name>L-ascorbate</name>
        <dbReference type="ChEBI" id="CHEBI:38290"/>
    </cofactor>
</comment>
<dbReference type="EC" id="1.14.11.-" evidence="7"/>
<name>A0ABU9BQ30_9BURK</name>
<accession>A0ABU9BQ30</accession>
<feature type="domain" description="Prolyl 4-hydroxylase alpha subunit" evidence="6">
    <location>
        <begin position="6"/>
        <end position="224"/>
    </location>
</feature>
<dbReference type="EMBL" id="JBBUTG010000004">
    <property type="protein sequence ID" value="MEK8031005.1"/>
    <property type="molecule type" value="Genomic_DNA"/>
</dbReference>
<dbReference type="InterPro" id="IPR044862">
    <property type="entry name" value="Pro_4_hyd_alph_FE2OG_OXY"/>
</dbReference>
<evidence type="ECO:0000256" key="3">
    <source>
        <dbReference type="ARBA" id="ARBA00022964"/>
    </source>
</evidence>
<dbReference type="Gene3D" id="2.60.120.620">
    <property type="entry name" value="q2cbj1_9rhob like domain"/>
    <property type="match status" value="1"/>
</dbReference>
<dbReference type="PANTHER" id="PTHR10869">
    <property type="entry name" value="PROLYL 4-HYDROXYLASE ALPHA SUBUNIT"/>
    <property type="match status" value="1"/>
</dbReference>
<dbReference type="InterPro" id="IPR045054">
    <property type="entry name" value="P4HA-like"/>
</dbReference>
<keyword evidence="5" id="KW-0408">Iron</keyword>
<evidence type="ECO:0000256" key="4">
    <source>
        <dbReference type="ARBA" id="ARBA00023002"/>
    </source>
</evidence>
<evidence type="ECO:0000256" key="2">
    <source>
        <dbReference type="ARBA" id="ARBA00022723"/>
    </source>
</evidence>
<gene>
    <name evidence="7" type="ORF">AACH06_09280</name>
</gene>
<dbReference type="GO" id="GO:0016491">
    <property type="term" value="F:oxidoreductase activity"/>
    <property type="evidence" value="ECO:0007669"/>
    <property type="project" value="UniProtKB-KW"/>
</dbReference>
<keyword evidence="2" id="KW-0479">Metal-binding</keyword>
<sequence>MNSSPDFIEAYDDALDPDFCRAFIEKFEASRHKVPGRTGGGVDTTKKISTDLYLNQHPEFKDDLGAILKATTRHAEQYFRKYHFALIAPMALTLADPETGQPIAVTHDNYERVAAPQAQDLMRALYRVGGVQAQKYDRGSGNYNYWHCEVFPEAPANEPLHRTLLFMFYLNDVAEGGHTEFFYQQRAIQPKAGRMVIAPAYFTHTHRGCTPVSGDKYILTSWILLNRAEQLYGQRQMPR</sequence>
<evidence type="ECO:0000259" key="6">
    <source>
        <dbReference type="SMART" id="SM00702"/>
    </source>
</evidence>
<dbReference type="PANTHER" id="PTHR10869:SF246">
    <property type="entry name" value="TRANSMEMBRANE PROLYL 4-HYDROXYLASE"/>
    <property type="match status" value="1"/>
</dbReference>
<dbReference type="RefSeq" id="WP_341425370.1">
    <property type="nucleotide sequence ID" value="NZ_JBBUTG010000004.1"/>
</dbReference>
<keyword evidence="8" id="KW-1185">Reference proteome</keyword>
<dbReference type="Proteomes" id="UP001371218">
    <property type="component" value="Unassembled WGS sequence"/>
</dbReference>
<evidence type="ECO:0000313" key="8">
    <source>
        <dbReference type="Proteomes" id="UP001371218"/>
    </source>
</evidence>
<proteinExistence type="predicted"/>
<evidence type="ECO:0000313" key="7">
    <source>
        <dbReference type="EMBL" id="MEK8031005.1"/>
    </source>
</evidence>
<keyword evidence="4 7" id="KW-0560">Oxidoreductase</keyword>
<dbReference type="InterPro" id="IPR006620">
    <property type="entry name" value="Pro_4_hyd_alph"/>
</dbReference>
<dbReference type="Pfam" id="PF13640">
    <property type="entry name" value="2OG-FeII_Oxy_3"/>
    <property type="match status" value="1"/>
</dbReference>
<evidence type="ECO:0000256" key="5">
    <source>
        <dbReference type="ARBA" id="ARBA00023004"/>
    </source>
</evidence>
<keyword evidence="3" id="KW-0223">Dioxygenase</keyword>
<protein>
    <submittedName>
        <fullName evidence="7">2OG-Fe(II) oxygenase</fullName>
        <ecNumber evidence="7">1.14.11.-</ecNumber>
    </submittedName>
</protein>
<reference evidence="7 8" key="1">
    <citation type="submission" date="2024-04" db="EMBL/GenBank/DDBJ databases">
        <title>Novel species of the genus Ideonella isolated from streams.</title>
        <authorList>
            <person name="Lu H."/>
        </authorList>
    </citation>
    <scope>NUCLEOTIDE SEQUENCE [LARGE SCALE GENOMIC DNA]</scope>
    <source>
        <strain evidence="7 8">DXS29W</strain>
    </source>
</reference>